<evidence type="ECO:0000259" key="4">
    <source>
        <dbReference type="Pfam" id="PF13439"/>
    </source>
</evidence>
<dbReference type="Gene3D" id="3.40.50.2000">
    <property type="entry name" value="Glycogen Phosphorylase B"/>
    <property type="match status" value="2"/>
</dbReference>
<comment type="caution">
    <text evidence="5">The sequence shown here is derived from an EMBL/GenBank/DDBJ whole genome shotgun (WGS) entry which is preliminary data.</text>
</comment>
<feature type="domain" description="Glycosyltransferase subfamily 4-like N-terminal" evidence="4">
    <location>
        <begin position="32"/>
        <end position="200"/>
    </location>
</feature>
<accession>A0A4E0Q3R7</accession>
<keyword evidence="6" id="KW-1185">Reference proteome</keyword>
<dbReference type="SUPFAM" id="SSF53756">
    <property type="entry name" value="UDP-Glycosyltransferase/glycogen phosphorylase"/>
    <property type="match status" value="1"/>
</dbReference>
<keyword evidence="2" id="KW-0808">Transferase</keyword>
<evidence type="ECO:0000313" key="5">
    <source>
        <dbReference type="EMBL" id="TGC08299.1"/>
    </source>
</evidence>
<reference evidence="5 6" key="1">
    <citation type="submission" date="2017-11" db="EMBL/GenBank/DDBJ databases">
        <title>Isolation and Characterization of Methanogenic Archaea from Saline Meromictic Lake at Siberia.</title>
        <authorList>
            <person name="Shen Y."/>
            <person name="Huang H.-H."/>
            <person name="Lai M.-C."/>
            <person name="Chen S.-C."/>
        </authorList>
    </citation>
    <scope>NUCLEOTIDE SEQUENCE [LARGE SCALE GENOMIC DNA]</scope>
    <source>
        <strain evidence="5 6">SY-01</strain>
    </source>
</reference>
<dbReference type="CDD" id="cd03794">
    <property type="entry name" value="GT4_WbuB-like"/>
    <property type="match status" value="1"/>
</dbReference>
<dbReference type="Pfam" id="PF13439">
    <property type="entry name" value="Glyco_transf_4"/>
    <property type="match status" value="1"/>
</dbReference>
<feature type="domain" description="Glycosyl transferase family 1" evidence="3">
    <location>
        <begin position="219"/>
        <end position="379"/>
    </location>
</feature>
<evidence type="ECO:0000313" key="6">
    <source>
        <dbReference type="Proteomes" id="UP000297295"/>
    </source>
</evidence>
<dbReference type="InterPro" id="IPR001296">
    <property type="entry name" value="Glyco_trans_1"/>
</dbReference>
<dbReference type="EMBL" id="PGGK01000010">
    <property type="protein sequence ID" value="TGC08299.1"/>
    <property type="molecule type" value="Genomic_DNA"/>
</dbReference>
<evidence type="ECO:0000256" key="1">
    <source>
        <dbReference type="ARBA" id="ARBA00022676"/>
    </source>
</evidence>
<sequence length="401" mass="46649">MTQNINSHRKKNHSVCMIAYRSLPKDINRMKIARSLQNNGYDVDFISLNYGDHQGLERINDINIIRVAEELKTDNFPAVFINHIVFSMKAFYRLFLSQSSKKYSYFHVHNPPDYLILIAIPFKLVYGTRIILDLHDMLPEAVESNLQFKGSGILTRTAEIIERFAIHFSDAIIATNSYDKQIISSRNSVDPDKIFVVMNTPNLEQYTIENALKEDYGYDNKFIVLFEGTIWKRRGIQTVIDAVKLLKNTIPIYFIVVGDGPSLQYLKDIVLEKDLNDSVKFTGWVDLTTLSKYISIADVCVIPFLKTKVNERGVPNKLFEYTIHDKPIIASRLKGMALTFSEKEMLFYEPGNADDLAEKIHWCFKNPEKTRKMIVRSKRRYKEEYSWNKMEKVLYECFQSV</sequence>
<name>A0A4E0Q3R7_9EURY</name>
<protein>
    <submittedName>
        <fullName evidence="5">Uncharacterized protein</fullName>
    </submittedName>
</protein>
<dbReference type="PANTHER" id="PTHR12526:SF629">
    <property type="entry name" value="TEICHURONIC ACID BIOSYNTHESIS GLYCOSYLTRANSFERASE TUAH-RELATED"/>
    <property type="match status" value="1"/>
</dbReference>
<dbReference type="GO" id="GO:0016757">
    <property type="term" value="F:glycosyltransferase activity"/>
    <property type="evidence" value="ECO:0007669"/>
    <property type="project" value="UniProtKB-KW"/>
</dbReference>
<keyword evidence="1" id="KW-0328">Glycosyltransferase</keyword>
<proteinExistence type="predicted"/>
<gene>
    <name evidence="5" type="ORF">CUN85_09475</name>
</gene>
<organism evidence="5 6">
    <name type="scientific">Methanolobus halotolerans</name>
    <dbReference type="NCBI Taxonomy" id="2052935"/>
    <lineage>
        <taxon>Archaea</taxon>
        <taxon>Methanobacteriati</taxon>
        <taxon>Methanobacteriota</taxon>
        <taxon>Stenosarchaea group</taxon>
        <taxon>Methanomicrobia</taxon>
        <taxon>Methanosarcinales</taxon>
        <taxon>Methanosarcinaceae</taxon>
        <taxon>Methanolobus</taxon>
    </lineage>
</organism>
<dbReference type="InterPro" id="IPR028098">
    <property type="entry name" value="Glyco_trans_4-like_N"/>
</dbReference>
<dbReference type="Pfam" id="PF00534">
    <property type="entry name" value="Glycos_transf_1"/>
    <property type="match status" value="1"/>
</dbReference>
<dbReference type="AlphaFoldDB" id="A0A4E0Q3R7"/>
<dbReference type="Proteomes" id="UP000297295">
    <property type="component" value="Unassembled WGS sequence"/>
</dbReference>
<evidence type="ECO:0000256" key="2">
    <source>
        <dbReference type="ARBA" id="ARBA00022679"/>
    </source>
</evidence>
<evidence type="ECO:0000259" key="3">
    <source>
        <dbReference type="Pfam" id="PF00534"/>
    </source>
</evidence>
<dbReference type="PANTHER" id="PTHR12526">
    <property type="entry name" value="GLYCOSYLTRANSFERASE"/>
    <property type="match status" value="1"/>
</dbReference>